<keyword evidence="2" id="KW-1185">Reference proteome</keyword>
<protein>
    <submittedName>
        <fullName evidence="1">Uncharacterized protein</fullName>
    </submittedName>
</protein>
<dbReference type="EMBL" id="WHJG01000011">
    <property type="protein sequence ID" value="NHZ80189.1"/>
    <property type="molecule type" value="Genomic_DNA"/>
</dbReference>
<comment type="caution">
    <text evidence="1">The sequence shown here is derived from an EMBL/GenBank/DDBJ whole genome shotgun (WGS) entry which is preliminary data.</text>
</comment>
<name>A0ABX0NBH4_9BURK</name>
<sequence>MTTEVQIITSVALSDDDLNSVVAELCSALGVDRSDWWTQVWDGVSQLWLYRQTAEDTCYEQTQTDTFAMMLGAPVAHYLQIEMGSGETSYPNMKLLVKLMSQRWSLVLDDGHGRVYAPGEIAGYVSDDRL</sequence>
<organism evidence="1 2">
    <name type="scientific">Massilia frigida</name>
    <dbReference type="NCBI Taxonomy" id="2609281"/>
    <lineage>
        <taxon>Bacteria</taxon>
        <taxon>Pseudomonadati</taxon>
        <taxon>Pseudomonadota</taxon>
        <taxon>Betaproteobacteria</taxon>
        <taxon>Burkholderiales</taxon>
        <taxon>Oxalobacteraceae</taxon>
        <taxon>Telluria group</taxon>
        <taxon>Massilia</taxon>
    </lineage>
</organism>
<proteinExistence type="predicted"/>
<dbReference type="Proteomes" id="UP000621455">
    <property type="component" value="Unassembled WGS sequence"/>
</dbReference>
<evidence type="ECO:0000313" key="1">
    <source>
        <dbReference type="EMBL" id="NHZ80189.1"/>
    </source>
</evidence>
<dbReference type="RefSeq" id="WP_167087143.1">
    <property type="nucleotide sequence ID" value="NZ_WHJG01000011.1"/>
</dbReference>
<accession>A0ABX0NBH4</accession>
<gene>
    <name evidence="1" type="ORF">F2P44_13020</name>
</gene>
<reference evidence="1 2" key="1">
    <citation type="submission" date="2019-10" db="EMBL/GenBank/DDBJ databases">
        <title>Taxonomy of Antarctic Massilia spp.: description of Massilia rubra sp. nov., Massilia aquatica sp. nov., Massilia mucilaginosa sp. nov., Massilia frigida sp. nov. isolated from streams, lakes and regoliths.</title>
        <authorList>
            <person name="Holochova P."/>
            <person name="Sedlacek I."/>
            <person name="Kralova S."/>
            <person name="Maslanova I."/>
            <person name="Busse H.-J."/>
            <person name="Stankova E."/>
            <person name="Vrbovska V."/>
            <person name="Kovarovic V."/>
            <person name="Bartak M."/>
            <person name="Svec P."/>
            <person name="Pantucek R."/>
        </authorList>
    </citation>
    <scope>NUCLEOTIDE SEQUENCE [LARGE SCALE GENOMIC DNA]</scope>
    <source>
        <strain evidence="1 2">CCM 8695</strain>
    </source>
</reference>
<evidence type="ECO:0000313" key="2">
    <source>
        <dbReference type="Proteomes" id="UP000621455"/>
    </source>
</evidence>